<evidence type="ECO:0000259" key="2">
    <source>
        <dbReference type="Pfam" id="PF09763"/>
    </source>
</evidence>
<dbReference type="PANTHER" id="PTHR16092">
    <property type="entry name" value="SEC3/SYNTAXIN-RELATED"/>
    <property type="match status" value="1"/>
</dbReference>
<dbReference type="AlphaFoldDB" id="A0A1W0E8G6"/>
<evidence type="ECO:0000313" key="4">
    <source>
        <dbReference type="Proteomes" id="UP000192758"/>
    </source>
</evidence>
<organism evidence="3 4">
    <name type="scientific">Ecytonucleospora hepatopenaei</name>
    <dbReference type="NCBI Taxonomy" id="646526"/>
    <lineage>
        <taxon>Eukaryota</taxon>
        <taxon>Fungi</taxon>
        <taxon>Fungi incertae sedis</taxon>
        <taxon>Microsporidia</taxon>
        <taxon>Enterocytozoonidae</taxon>
        <taxon>Ecytonucleospora</taxon>
    </lineage>
</organism>
<dbReference type="EMBL" id="MNPJ01000007">
    <property type="protein sequence ID" value="OQS55545.1"/>
    <property type="molecule type" value="Genomic_DNA"/>
</dbReference>
<proteinExistence type="predicted"/>
<dbReference type="Proteomes" id="UP000192758">
    <property type="component" value="Unassembled WGS sequence"/>
</dbReference>
<keyword evidence="1" id="KW-0175">Coiled coil</keyword>
<dbReference type="STRING" id="646526.A0A1W0E8G6"/>
<keyword evidence="4" id="KW-1185">Reference proteome</keyword>
<feature type="coiled-coil region" evidence="1">
    <location>
        <begin position="62"/>
        <end position="89"/>
    </location>
</feature>
<evidence type="ECO:0000313" key="3">
    <source>
        <dbReference type="EMBL" id="OQS55545.1"/>
    </source>
</evidence>
<dbReference type="GO" id="GO:0005546">
    <property type="term" value="F:phosphatidylinositol-4,5-bisphosphate binding"/>
    <property type="evidence" value="ECO:0007669"/>
    <property type="project" value="TreeGrafter"/>
</dbReference>
<sequence>MGIEKEIDEIFLHKANKTTDDVKIKNLQSYTEKLEEIKPHLSLISEKVKDLKTPFQIYNIQLEALAKDLEVIQDKNNELEEKLTKDKMVFEKLTNLVSALNIDESHLQVLDNGSFLKTNDLVKMQEALSILSGFDVENFTLRVVQDVKQKVVLCQRNFYKRFVNFLNKSFIKTESTGELKVHKDFYTKIKQYDFIFNNSKNFEDCFELVFGAYILHSKKLYDHEFKGHLKTIEKLLDDEGKLGVAIEILFKSYKSLLGCELNFISNLMQDEDIGNKGIKEIFKNVNVMLFDFIDELFKKSRIVTIISLSSVIKASEEEQSEVPFLKNFDQECKRKFLLLQDLFIKDEEIFIKKTYNIAGLTKLFEQEDLIDLKTKMFDLYIERISKRVSDYTLSKLIDRYKLIYTIQLPPDMCKKGMKYDERKEFVCEEIEKRFEKKLLDEIFETEKINKELLKKIVVKIKQNEPKYKAAENKLILLTKEFLLPHVDDKEKHEIEKLLL</sequence>
<gene>
    <name evidence="3" type="ORF">EHP00_551</name>
</gene>
<dbReference type="VEuPathDB" id="MicrosporidiaDB:EHP00_551"/>
<dbReference type="OrthoDB" id="27109at2759"/>
<dbReference type="GO" id="GO:0000145">
    <property type="term" value="C:exocyst"/>
    <property type="evidence" value="ECO:0007669"/>
    <property type="project" value="InterPro"/>
</dbReference>
<dbReference type="GO" id="GO:0005886">
    <property type="term" value="C:plasma membrane"/>
    <property type="evidence" value="ECO:0007669"/>
    <property type="project" value="TreeGrafter"/>
</dbReference>
<comment type="caution">
    <text evidence="3">The sequence shown here is derived from an EMBL/GenBank/DDBJ whole genome shotgun (WGS) entry which is preliminary data.</text>
</comment>
<dbReference type="PANTHER" id="PTHR16092:SF14">
    <property type="entry name" value="EXOCYST COMPLEX COMPONENT 1 ISOFORM X1"/>
    <property type="match status" value="1"/>
</dbReference>
<protein>
    <recommendedName>
        <fullName evidence="2">Exocyst complex component Sec3 coiled-coil domain-containing protein</fullName>
    </recommendedName>
</protein>
<dbReference type="GO" id="GO:0006887">
    <property type="term" value="P:exocytosis"/>
    <property type="evidence" value="ECO:0007669"/>
    <property type="project" value="InterPro"/>
</dbReference>
<evidence type="ECO:0000256" key="1">
    <source>
        <dbReference type="SAM" id="Coils"/>
    </source>
</evidence>
<accession>A0A1W0E8G6</accession>
<dbReference type="GO" id="GO:0006893">
    <property type="term" value="P:Golgi to plasma membrane transport"/>
    <property type="evidence" value="ECO:0007669"/>
    <property type="project" value="TreeGrafter"/>
</dbReference>
<name>A0A1W0E8G6_9MICR</name>
<feature type="domain" description="Exocyst complex component Sec3 coiled-coil" evidence="2">
    <location>
        <begin position="13"/>
        <end position="131"/>
    </location>
</feature>
<dbReference type="Pfam" id="PF09763">
    <property type="entry name" value="Sec3_CC"/>
    <property type="match status" value="1"/>
</dbReference>
<dbReference type="InterPro" id="IPR019160">
    <property type="entry name" value="Sec3_CC"/>
</dbReference>
<reference evidence="3 4" key="1">
    <citation type="journal article" date="2017" name="Environ. Microbiol.">
        <title>Decay of the glycolytic pathway and adaptation to intranuclear parasitism within Enterocytozoonidae microsporidia.</title>
        <authorList>
            <person name="Wiredu Boakye D."/>
            <person name="Jaroenlak P."/>
            <person name="Prachumwat A."/>
            <person name="Williams T.A."/>
            <person name="Bateman K.S."/>
            <person name="Itsathitphaisarn O."/>
            <person name="Sritunyalucksana K."/>
            <person name="Paszkiewicz K.H."/>
            <person name="Moore K.A."/>
            <person name="Stentiford G.D."/>
            <person name="Williams B.A."/>
        </authorList>
    </citation>
    <scope>NUCLEOTIDE SEQUENCE [LARGE SCALE GENOMIC DNA]</scope>
    <source>
        <strain evidence="3 4">TH1</strain>
    </source>
</reference>